<evidence type="ECO:0000313" key="1">
    <source>
        <dbReference type="EMBL" id="CBY18995.1"/>
    </source>
</evidence>
<gene>
    <name evidence="1" type="ORF">GSOID_T00004413001</name>
</gene>
<dbReference type="AlphaFoldDB" id="E4X966"/>
<dbReference type="EMBL" id="FN653030">
    <property type="protein sequence ID" value="CBY18995.1"/>
    <property type="molecule type" value="Genomic_DNA"/>
</dbReference>
<dbReference type="Proteomes" id="UP000001307">
    <property type="component" value="Unassembled WGS sequence"/>
</dbReference>
<organism evidence="1">
    <name type="scientific">Oikopleura dioica</name>
    <name type="common">Tunicate</name>
    <dbReference type="NCBI Taxonomy" id="34765"/>
    <lineage>
        <taxon>Eukaryota</taxon>
        <taxon>Metazoa</taxon>
        <taxon>Chordata</taxon>
        <taxon>Tunicata</taxon>
        <taxon>Appendicularia</taxon>
        <taxon>Copelata</taxon>
        <taxon>Oikopleuridae</taxon>
        <taxon>Oikopleura</taxon>
    </lineage>
</organism>
<dbReference type="InParanoid" id="E4X966"/>
<sequence>MVTTEGVLTDAFNDADIKLELIPASGPRKFDFDMHMGGMVEIVPLEKLEPMKTDVKLEIVELEQSPLEEAPSSPKLLGTLSKWNKIAKGTHHHCLFVSRFLQNFPADFEIFEKQRATLAFITFGFIKELCNFENFDGWNHEKSLEYVELRRRLALIATRLLLALSPSGRVSDPNILRNAIASIISPDTIVCPQEKFFRTGQESKEELEEMEHQLILMNSQEKLLAQFISGKIEIYPERLLFVLRLETSIENLGSKLFRTDILEVLEDYLREIREVDLPYFATQYRITALQSSNRKLCALLVLLLPFITRSYQQWKYHERNPGSKWFSPLWTKNVLKTFFKVQSFIEVCLDSEIFSSLNKVLSSCGLNFRNFIHRIRFQQSVEQFNNRAFSLFVGSRLLSSKSTNMCPLILCLGFEESNSDLKSENAVNKILHSTNNPEILYASIKLLLDRKPGIFSREFDDDRISAQIDSIFFVLLKKWINKRDGVRLVICWQRFIQNADSSVLANMFLLSRLKLGRAIKGLQLIEEILKCLHGWQLNKLHCTKEKSAFLRRAKIPGQSYYCKKRGLSTRNPFSYPLIADVIVKSHKFPRNLYSLIQQGDWSKFIPDLINYALQKGVPSKPLFHRLLQISKPHCREVHEASTNNSSYIYELVTALLKSQKTDETLL</sequence>
<proteinExistence type="predicted"/>
<name>E4X966_OIKDI</name>
<accession>E4X966</accession>
<keyword evidence="2" id="KW-1185">Reference proteome</keyword>
<evidence type="ECO:0000313" key="2">
    <source>
        <dbReference type="Proteomes" id="UP000001307"/>
    </source>
</evidence>
<dbReference type="OrthoDB" id="10562733at2759"/>
<reference evidence="1" key="1">
    <citation type="journal article" date="2010" name="Science">
        <title>Plasticity of animal genome architecture unmasked by rapid evolution of a pelagic tunicate.</title>
        <authorList>
            <person name="Denoeud F."/>
            <person name="Henriet S."/>
            <person name="Mungpakdee S."/>
            <person name="Aury J.M."/>
            <person name="Da Silva C."/>
            <person name="Brinkmann H."/>
            <person name="Mikhaleva J."/>
            <person name="Olsen L.C."/>
            <person name="Jubin C."/>
            <person name="Canestro C."/>
            <person name="Bouquet J.M."/>
            <person name="Danks G."/>
            <person name="Poulain J."/>
            <person name="Campsteijn C."/>
            <person name="Adamski M."/>
            <person name="Cross I."/>
            <person name="Yadetie F."/>
            <person name="Muffato M."/>
            <person name="Louis A."/>
            <person name="Butcher S."/>
            <person name="Tsagkogeorga G."/>
            <person name="Konrad A."/>
            <person name="Singh S."/>
            <person name="Jensen M.F."/>
            <person name="Cong E.H."/>
            <person name="Eikeseth-Otteraa H."/>
            <person name="Noel B."/>
            <person name="Anthouard V."/>
            <person name="Porcel B.M."/>
            <person name="Kachouri-Lafond R."/>
            <person name="Nishino A."/>
            <person name="Ugolini M."/>
            <person name="Chourrout P."/>
            <person name="Nishida H."/>
            <person name="Aasland R."/>
            <person name="Huzurbazar S."/>
            <person name="Westhof E."/>
            <person name="Delsuc F."/>
            <person name="Lehrach H."/>
            <person name="Reinhardt R."/>
            <person name="Weissenbach J."/>
            <person name="Roy S.W."/>
            <person name="Artiguenave F."/>
            <person name="Postlethwait J.H."/>
            <person name="Manak J.R."/>
            <person name="Thompson E.M."/>
            <person name="Jaillon O."/>
            <person name="Du Pasquier L."/>
            <person name="Boudinot P."/>
            <person name="Liberles D.A."/>
            <person name="Volff J.N."/>
            <person name="Philippe H."/>
            <person name="Lenhard B."/>
            <person name="Roest Crollius H."/>
            <person name="Wincker P."/>
            <person name="Chourrout D."/>
        </authorList>
    </citation>
    <scope>NUCLEOTIDE SEQUENCE [LARGE SCALE GENOMIC DNA]</scope>
</reference>
<protein>
    <submittedName>
        <fullName evidence="1">Uncharacterized protein</fullName>
    </submittedName>
</protein>